<accession>A0A397J525</accession>
<dbReference type="OrthoDB" id="2303598at2759"/>
<dbReference type="EMBL" id="PQFF01000089">
    <property type="protein sequence ID" value="RHZ83409.1"/>
    <property type="molecule type" value="Genomic_DNA"/>
</dbReference>
<keyword evidence="3" id="KW-1185">Reference proteome</keyword>
<evidence type="ECO:0000259" key="1">
    <source>
        <dbReference type="SMART" id="SM00454"/>
    </source>
</evidence>
<dbReference type="Gene3D" id="1.10.150.50">
    <property type="entry name" value="Transcription Factor, Ets-1"/>
    <property type="match status" value="1"/>
</dbReference>
<reference evidence="2 3" key="1">
    <citation type="submission" date="2018-08" db="EMBL/GenBank/DDBJ databases">
        <title>Genome and evolution of the arbuscular mycorrhizal fungus Diversispora epigaea (formerly Glomus versiforme) and its bacterial endosymbionts.</title>
        <authorList>
            <person name="Sun X."/>
            <person name="Fei Z."/>
            <person name="Harrison M."/>
        </authorList>
    </citation>
    <scope>NUCLEOTIDE SEQUENCE [LARGE SCALE GENOMIC DNA]</scope>
    <source>
        <strain evidence="2 3">IT104</strain>
    </source>
</reference>
<evidence type="ECO:0000313" key="2">
    <source>
        <dbReference type="EMBL" id="RHZ83409.1"/>
    </source>
</evidence>
<dbReference type="InterPro" id="IPR001660">
    <property type="entry name" value="SAM"/>
</dbReference>
<dbReference type="AlphaFoldDB" id="A0A397J525"/>
<evidence type="ECO:0000313" key="3">
    <source>
        <dbReference type="Proteomes" id="UP000266861"/>
    </source>
</evidence>
<protein>
    <recommendedName>
        <fullName evidence="1">SAM domain-containing protein</fullName>
    </recommendedName>
</protein>
<proteinExistence type="predicted"/>
<dbReference type="SMART" id="SM00454">
    <property type="entry name" value="SAM"/>
    <property type="match status" value="1"/>
</dbReference>
<dbReference type="InterPro" id="IPR013761">
    <property type="entry name" value="SAM/pointed_sf"/>
</dbReference>
<comment type="caution">
    <text evidence="2">The sequence shown here is derived from an EMBL/GenBank/DDBJ whole genome shotgun (WGS) entry which is preliminary data.</text>
</comment>
<feature type="domain" description="SAM" evidence="1">
    <location>
        <begin position="305"/>
        <end position="374"/>
    </location>
</feature>
<organism evidence="2 3">
    <name type="scientific">Diversispora epigaea</name>
    <dbReference type="NCBI Taxonomy" id="1348612"/>
    <lineage>
        <taxon>Eukaryota</taxon>
        <taxon>Fungi</taxon>
        <taxon>Fungi incertae sedis</taxon>
        <taxon>Mucoromycota</taxon>
        <taxon>Glomeromycotina</taxon>
        <taxon>Glomeromycetes</taxon>
        <taxon>Diversisporales</taxon>
        <taxon>Diversisporaceae</taxon>
        <taxon>Diversispora</taxon>
    </lineage>
</organism>
<dbReference type="SUPFAM" id="SSF47769">
    <property type="entry name" value="SAM/Pointed domain"/>
    <property type="match status" value="1"/>
</dbReference>
<gene>
    <name evidence="2" type="ORF">Glove_94g11</name>
</gene>
<dbReference type="Proteomes" id="UP000266861">
    <property type="component" value="Unassembled WGS sequence"/>
</dbReference>
<name>A0A397J525_9GLOM</name>
<sequence length="466" mass="54793">MEKIKEPEKNSSYIQTLWQIHCTNAMLQKLNKGDYEIDLSDNRYIKGYSVNYKKAKGISCFVPLDIPYNVPTRSLSNLEIPCYFLPERTPLAEGLVLIYTYMMKLRFPSGIQKGLHFIIAPTVRMTKENYVQVVKNMDWHLCTIKASIEMNELVFFDEDLDNVEDFRMIELYWLMEIWYEKATNDMDRLYANDIHTWIVLNKPSFQDLLQHEPRAYIVFCALASINANTPVSYVTQLTYQGEILGELEDAFGWREAEFYDNSMDFKVVHTIHVPKIDFGFLNIVHTAFMTSEDKDEILYKLPPDVEKWSQGQVISFLRLHINEKYIKKIQEQEIDGSGFLLLTEEILTRKPGSFEFPYRPAMNITKLIKKLKESKRQKWVFDQDIIKNTIEYMIESTRETEVLLRILMTGNVIINILKWDLLIYVCNDSISVIQLSWLMYNAIVHVRIFAYKIFLSDTKPLSIDNT</sequence>